<comment type="caution">
    <text evidence="1">The sequence shown here is derived from an EMBL/GenBank/DDBJ whole genome shotgun (WGS) entry which is preliminary data.</text>
</comment>
<name>X1ESI0_9ZZZZ</name>
<dbReference type="AlphaFoldDB" id="X1ESI0"/>
<sequence>MVIGAFFSEVGGELLKTFSGFDTKSSEITQKLVIKNESFEKEFLKIYKSVENHTYNIDSKRGDLENIKNFLKEKRQFLLNLLENPNLLEHESFTNLLWAVFHLTDELTHRRSLNGLPETDYQHLAGDIKRAYRLLILEWLNYMKHLKVDYPYLFSLAVRTNPFDANASVEVK</sequence>
<reference evidence="1" key="1">
    <citation type="journal article" date="2014" name="Front. Microbiol.">
        <title>High frequency of phylogenetically diverse reductive dehalogenase-homologous genes in deep subseafloor sedimentary metagenomes.</title>
        <authorList>
            <person name="Kawai M."/>
            <person name="Futagami T."/>
            <person name="Toyoda A."/>
            <person name="Takaki Y."/>
            <person name="Nishi S."/>
            <person name="Hori S."/>
            <person name="Arai W."/>
            <person name="Tsubouchi T."/>
            <person name="Morono Y."/>
            <person name="Uchiyama I."/>
            <person name="Ito T."/>
            <person name="Fujiyama A."/>
            <person name="Inagaki F."/>
            <person name="Takami H."/>
        </authorList>
    </citation>
    <scope>NUCLEOTIDE SEQUENCE</scope>
    <source>
        <strain evidence="1">Expedition CK06-06</strain>
    </source>
</reference>
<dbReference type="EMBL" id="BARU01003054">
    <property type="protein sequence ID" value="GAH20114.1"/>
    <property type="molecule type" value="Genomic_DNA"/>
</dbReference>
<protein>
    <submittedName>
        <fullName evidence="1">Uncharacterized protein</fullName>
    </submittedName>
</protein>
<accession>X1ESI0</accession>
<proteinExistence type="predicted"/>
<organism evidence="1">
    <name type="scientific">marine sediment metagenome</name>
    <dbReference type="NCBI Taxonomy" id="412755"/>
    <lineage>
        <taxon>unclassified sequences</taxon>
        <taxon>metagenomes</taxon>
        <taxon>ecological metagenomes</taxon>
    </lineage>
</organism>
<gene>
    <name evidence="1" type="ORF">S03H2_06821</name>
</gene>
<evidence type="ECO:0000313" key="1">
    <source>
        <dbReference type="EMBL" id="GAH20114.1"/>
    </source>
</evidence>